<protein>
    <recommendedName>
        <fullName evidence="9">Cytochrome C oxidase</fullName>
    </recommendedName>
</protein>
<feature type="transmembrane region" description="Helical" evidence="6">
    <location>
        <begin position="159"/>
        <end position="182"/>
    </location>
</feature>
<keyword evidence="5 6" id="KW-0472">Membrane</keyword>
<dbReference type="eggNOG" id="COG3336">
    <property type="taxonomic scope" value="Bacteria"/>
</dbReference>
<comment type="caution">
    <text evidence="7">The sequence shown here is derived from an EMBL/GenBank/DDBJ whole genome shotgun (WGS) entry which is preliminary data.</text>
</comment>
<name>A0A0A0ESV7_9GAMM</name>
<evidence type="ECO:0000256" key="1">
    <source>
        <dbReference type="ARBA" id="ARBA00004651"/>
    </source>
</evidence>
<dbReference type="Pfam" id="PF09678">
    <property type="entry name" value="Caa3_CtaG"/>
    <property type="match status" value="1"/>
</dbReference>
<evidence type="ECO:0000256" key="6">
    <source>
        <dbReference type="SAM" id="Phobius"/>
    </source>
</evidence>
<proteinExistence type="predicted"/>
<keyword evidence="3 6" id="KW-0812">Transmembrane</keyword>
<keyword evidence="2" id="KW-1003">Cell membrane</keyword>
<feature type="transmembrane region" description="Helical" evidence="6">
    <location>
        <begin position="128"/>
        <end position="147"/>
    </location>
</feature>
<feature type="transmembrane region" description="Helical" evidence="6">
    <location>
        <begin position="202"/>
        <end position="225"/>
    </location>
</feature>
<feature type="transmembrane region" description="Helical" evidence="6">
    <location>
        <begin position="85"/>
        <end position="108"/>
    </location>
</feature>
<keyword evidence="4 6" id="KW-1133">Transmembrane helix</keyword>
<comment type="subcellular location">
    <subcellularLocation>
        <location evidence="1">Cell membrane</location>
        <topology evidence="1">Multi-pass membrane protein</topology>
    </subcellularLocation>
</comment>
<dbReference type="STRING" id="1122185.N792_07870"/>
<evidence type="ECO:0000256" key="2">
    <source>
        <dbReference type="ARBA" id="ARBA00022475"/>
    </source>
</evidence>
<evidence type="ECO:0000313" key="8">
    <source>
        <dbReference type="Proteomes" id="UP000030017"/>
    </source>
</evidence>
<evidence type="ECO:0008006" key="9">
    <source>
        <dbReference type="Google" id="ProtNLM"/>
    </source>
</evidence>
<keyword evidence="8" id="KW-1185">Reference proteome</keyword>
<evidence type="ECO:0000256" key="5">
    <source>
        <dbReference type="ARBA" id="ARBA00023136"/>
    </source>
</evidence>
<organism evidence="7 8">
    <name type="scientific">Lysobacter concretionis Ko07 = DSM 16239</name>
    <dbReference type="NCBI Taxonomy" id="1122185"/>
    <lineage>
        <taxon>Bacteria</taxon>
        <taxon>Pseudomonadati</taxon>
        <taxon>Pseudomonadota</taxon>
        <taxon>Gammaproteobacteria</taxon>
        <taxon>Lysobacterales</taxon>
        <taxon>Lysobacteraceae</taxon>
        <taxon>Novilysobacter</taxon>
    </lineage>
</organism>
<evidence type="ECO:0000256" key="4">
    <source>
        <dbReference type="ARBA" id="ARBA00022989"/>
    </source>
</evidence>
<dbReference type="EMBL" id="AVPS01000004">
    <property type="protein sequence ID" value="KGM52227.1"/>
    <property type="molecule type" value="Genomic_DNA"/>
</dbReference>
<evidence type="ECO:0000313" key="7">
    <source>
        <dbReference type="EMBL" id="KGM52227.1"/>
    </source>
</evidence>
<gene>
    <name evidence="7" type="ORF">N792_07870</name>
</gene>
<feature type="transmembrane region" description="Helical" evidence="6">
    <location>
        <begin position="42"/>
        <end position="64"/>
    </location>
</feature>
<reference evidence="7 8" key="1">
    <citation type="submission" date="2013-08" db="EMBL/GenBank/DDBJ databases">
        <title>Genome sequencing of Lysobacter.</title>
        <authorList>
            <person name="Zhang S."/>
            <person name="Wang G."/>
        </authorList>
    </citation>
    <scope>NUCLEOTIDE SEQUENCE [LARGE SCALE GENOMIC DNA]</scope>
    <source>
        <strain evidence="7 8">Ko07</strain>
    </source>
</reference>
<dbReference type="InterPro" id="IPR019108">
    <property type="entry name" value="Caa3_assmbl_CtaG-rel"/>
</dbReference>
<dbReference type="GO" id="GO:0005886">
    <property type="term" value="C:plasma membrane"/>
    <property type="evidence" value="ECO:0007669"/>
    <property type="project" value="UniProtKB-SubCell"/>
</dbReference>
<sequence length="235" mass="24214">MPMTCIGRHGVWPLACGLSVLAAVWFAPLPEWSRHSFAAHMGMHMSVVAVAAPLLAAGVAGGRLDPVRWLAANASPSNGDATKALLVPVLLSPLVASVIEFIVVWAWHAPAPHHAARHSAGLLVVEQGSFLAVGLLVWLAAFGGSGAQRHLRAATGIAGLLLTSMHMTLLGVLLALAARPLYGHGADVGSGLTALQDQHLGGVLMLLFGGVAYMAGALMLLLGLLRERHAAVADG</sequence>
<dbReference type="AlphaFoldDB" id="A0A0A0ESV7"/>
<dbReference type="RefSeq" id="WP_084105466.1">
    <property type="nucleotide sequence ID" value="NZ_AVPS01000004.1"/>
</dbReference>
<dbReference type="Proteomes" id="UP000030017">
    <property type="component" value="Unassembled WGS sequence"/>
</dbReference>
<accession>A0A0A0ESV7</accession>
<evidence type="ECO:0000256" key="3">
    <source>
        <dbReference type="ARBA" id="ARBA00022692"/>
    </source>
</evidence>